<dbReference type="Gene3D" id="1.25.10.10">
    <property type="entry name" value="Leucine-rich Repeat Variant"/>
    <property type="match status" value="1"/>
</dbReference>
<evidence type="ECO:0000256" key="2">
    <source>
        <dbReference type="ARBA" id="ARBA00023034"/>
    </source>
</evidence>
<dbReference type="PANTHER" id="PTHR10013:SF0">
    <property type="entry name" value="GENERAL VESICULAR TRANSPORT FACTOR P115"/>
    <property type="match status" value="1"/>
</dbReference>
<evidence type="ECO:0000256" key="3">
    <source>
        <dbReference type="ARBA" id="ARBA00023054"/>
    </source>
</evidence>
<feature type="compositionally biased region" description="Acidic residues" evidence="5">
    <location>
        <begin position="949"/>
        <end position="966"/>
    </location>
</feature>
<keyword evidence="2" id="KW-0333">Golgi apparatus</keyword>
<dbReference type="InterPro" id="IPR006955">
    <property type="entry name" value="Uso1_p115_C"/>
</dbReference>
<dbReference type="InterPro" id="IPR016024">
    <property type="entry name" value="ARM-type_fold"/>
</dbReference>
<dbReference type="PANTHER" id="PTHR10013">
    <property type="entry name" value="GENERAL VESICULAR TRANSPORT FACTOR P115"/>
    <property type="match status" value="1"/>
</dbReference>
<comment type="subcellular location">
    <subcellularLocation>
        <location evidence="1">Golgi apparatus</location>
    </subcellularLocation>
</comment>
<dbReference type="Pfam" id="PF04871">
    <property type="entry name" value="Uso1_p115_C"/>
    <property type="match status" value="1"/>
</dbReference>
<keyword evidence="3 4" id="KW-0175">Coiled coil</keyword>
<organism evidence="8 9">
    <name type="scientific">Gomphillus americanus</name>
    <dbReference type="NCBI Taxonomy" id="1940652"/>
    <lineage>
        <taxon>Eukaryota</taxon>
        <taxon>Fungi</taxon>
        <taxon>Dikarya</taxon>
        <taxon>Ascomycota</taxon>
        <taxon>Pezizomycotina</taxon>
        <taxon>Lecanoromycetes</taxon>
        <taxon>OSLEUM clade</taxon>
        <taxon>Ostropomycetidae</taxon>
        <taxon>Ostropales</taxon>
        <taxon>Graphidaceae</taxon>
        <taxon>Gomphilloideae</taxon>
        <taxon>Gomphillus</taxon>
    </lineage>
</organism>
<evidence type="ECO:0000313" key="9">
    <source>
        <dbReference type="Proteomes" id="UP000664169"/>
    </source>
</evidence>
<evidence type="ECO:0000256" key="1">
    <source>
        <dbReference type="ARBA" id="ARBA00004555"/>
    </source>
</evidence>
<accession>A0A8H3EHK9</accession>
<dbReference type="Proteomes" id="UP000664169">
    <property type="component" value="Unassembled WGS sequence"/>
</dbReference>
<dbReference type="GO" id="GO:0012507">
    <property type="term" value="C:ER to Golgi transport vesicle membrane"/>
    <property type="evidence" value="ECO:0007669"/>
    <property type="project" value="TreeGrafter"/>
</dbReference>
<dbReference type="InterPro" id="IPR024095">
    <property type="entry name" value="Vesicle_P115"/>
</dbReference>
<evidence type="ECO:0000259" key="6">
    <source>
        <dbReference type="Pfam" id="PF04869"/>
    </source>
</evidence>
<dbReference type="Pfam" id="PF04869">
    <property type="entry name" value="Uso1_p115_head"/>
    <property type="match status" value="1"/>
</dbReference>
<dbReference type="EMBL" id="CAJPDQ010000002">
    <property type="protein sequence ID" value="CAF9905433.1"/>
    <property type="molecule type" value="Genomic_DNA"/>
</dbReference>
<feature type="domain" description="Vesicle tethering protein Uso1/P115-like head" evidence="6">
    <location>
        <begin position="341"/>
        <end position="661"/>
    </location>
</feature>
<dbReference type="OrthoDB" id="198977at2759"/>
<feature type="domain" description="Uso1/p115-like vesicle tethering protein C-terminal" evidence="7">
    <location>
        <begin position="853"/>
        <end position="965"/>
    </location>
</feature>
<name>A0A8H3EHK9_9LECA</name>
<dbReference type="AlphaFoldDB" id="A0A8H3EHK9"/>
<feature type="compositionally biased region" description="Low complexity" evidence="5">
    <location>
        <begin position="360"/>
        <end position="371"/>
    </location>
</feature>
<evidence type="ECO:0000259" key="7">
    <source>
        <dbReference type="Pfam" id="PF04871"/>
    </source>
</evidence>
<dbReference type="SUPFAM" id="SSF48371">
    <property type="entry name" value="ARM repeat"/>
    <property type="match status" value="1"/>
</dbReference>
<evidence type="ECO:0000313" key="8">
    <source>
        <dbReference type="EMBL" id="CAF9905433.1"/>
    </source>
</evidence>
<dbReference type="GO" id="GO:0000139">
    <property type="term" value="C:Golgi membrane"/>
    <property type="evidence" value="ECO:0007669"/>
    <property type="project" value="InterPro"/>
</dbReference>
<feature type="coiled-coil region" evidence="4">
    <location>
        <begin position="686"/>
        <end position="720"/>
    </location>
</feature>
<comment type="caution">
    <text evidence="8">The sequence shown here is derived from an EMBL/GenBank/DDBJ whole genome shotgun (WGS) entry which is preliminary data.</text>
</comment>
<evidence type="ECO:0000256" key="4">
    <source>
        <dbReference type="SAM" id="Coils"/>
    </source>
</evidence>
<dbReference type="GO" id="GO:0005783">
    <property type="term" value="C:endoplasmic reticulum"/>
    <property type="evidence" value="ECO:0007669"/>
    <property type="project" value="TreeGrafter"/>
</dbReference>
<protein>
    <submittedName>
        <fullName evidence="8">Uncharacterized protein</fullName>
    </submittedName>
</protein>
<dbReference type="InterPro" id="IPR006953">
    <property type="entry name" value="Vesicle_Uso1_P115_head"/>
</dbReference>
<proteinExistence type="predicted"/>
<feature type="region of interest" description="Disordered" evidence="5">
    <location>
        <begin position="360"/>
        <end position="380"/>
    </location>
</feature>
<feature type="region of interest" description="Disordered" evidence="5">
    <location>
        <begin position="860"/>
        <end position="901"/>
    </location>
</feature>
<sequence length="966" mass="107251">MFRILEAQAPAKQNATDTIATLSGRLQSATLLEDRRAAILGLRSFAKLYPASVASGALRNLINSLSHDVEDADTTKVVLETLLMLFSPEESSPEASDDIALWLADEFTQRQENITVLLDLLDRNEFFSRLYSLQLMSAISTARPERTRECVYTAPLGVSRLVAILDDKREALRTEALLLLTALTPASPDLQKLVAFENAFDRIFAIIESEGSLTNGGVVVQDCLSLLANLLRLNASNQSFFRETGGVAKIAHTLVQALKEEASQDGINEWNRPQRDKNLWGFLSVVRLFLIGGSVGTQMNQGIFWQNGVVTQILEIAFHPTLPAPIRSEALLACADLIRGNESIQEKFSQRNVTFHVDVPQTPATPAAPKAHGQPKGSSSTPVTVNVIQGLLDLGLAVSCSQPFDVRLAATECIKASLLGHGAFRLHFLQHARDGHESDQIQPDNVFSILLDDDQQAPGDIWRPWIASVILFHLIHENYDAKQIAMGIAEGDASKGEEVVTCIQALSANLISKAQKADDNRVVIGYLMVLSSWLYEDMDAVNDFLQEGSSIQALIQIVLSPGQQKPLEAGLCAFLLGIIYEFSSKDSPIPRSKLHEILTSRLGRDYFTHKMTKLREHPYVRDFEVLGQGAYDLDPTGQPMVYFDKTFIDFLKDNFSRVYRAFDRDPNIEVSVVANGIQKGISRELVDSLKAQLDEKTQALQKVESEKLTLEQRLGQEQAEHRRSKESANLDLSRLKAINESLQRGHEEDLAKVNNQHATALANASTATDTLRTQHKQQLAHLEATHKAQITETAASVGKTVASIQTQMKRMKDDAEAMAAKIRTRHEEELADLRAELARHQKALEKAGKDHAQDLSTAHEEYQAEKTTLENRVKRAEDRSGEADNRAKDALQKAKEMEGKADEANRLVELKEQARQKVQSELEDLLMVLGDLEEKRTADKKRLKALGEEISDTEGEGEDEDEDDEQ</sequence>
<dbReference type="GO" id="GO:0006886">
    <property type="term" value="P:intracellular protein transport"/>
    <property type="evidence" value="ECO:0007669"/>
    <property type="project" value="InterPro"/>
</dbReference>
<feature type="region of interest" description="Disordered" evidence="5">
    <location>
        <begin position="933"/>
        <end position="966"/>
    </location>
</feature>
<dbReference type="FunFam" id="1.25.10.10:FF:000296">
    <property type="entry name" value="Related to transport protein USO1"/>
    <property type="match status" value="1"/>
</dbReference>
<gene>
    <name evidence="8" type="ORF">GOMPHAMPRED_003179</name>
</gene>
<dbReference type="GO" id="GO:0006888">
    <property type="term" value="P:endoplasmic reticulum to Golgi vesicle-mediated transport"/>
    <property type="evidence" value="ECO:0007669"/>
    <property type="project" value="TreeGrafter"/>
</dbReference>
<evidence type="ECO:0000256" key="5">
    <source>
        <dbReference type="SAM" id="MobiDB-lite"/>
    </source>
</evidence>
<dbReference type="GO" id="GO:0005795">
    <property type="term" value="C:Golgi stack"/>
    <property type="evidence" value="ECO:0007669"/>
    <property type="project" value="TreeGrafter"/>
</dbReference>
<dbReference type="InterPro" id="IPR011989">
    <property type="entry name" value="ARM-like"/>
</dbReference>
<dbReference type="GO" id="GO:0048211">
    <property type="term" value="P:Golgi vesicle docking"/>
    <property type="evidence" value="ECO:0007669"/>
    <property type="project" value="TreeGrafter"/>
</dbReference>
<reference evidence="8" key="1">
    <citation type="submission" date="2021-03" db="EMBL/GenBank/DDBJ databases">
        <authorList>
            <person name="Tagirdzhanova G."/>
        </authorList>
    </citation>
    <scope>NUCLEOTIDE SEQUENCE</scope>
</reference>
<keyword evidence="9" id="KW-1185">Reference proteome</keyword>
<dbReference type="GO" id="GO:0048280">
    <property type="term" value="P:vesicle fusion with Golgi apparatus"/>
    <property type="evidence" value="ECO:0007669"/>
    <property type="project" value="InterPro"/>
</dbReference>